<keyword evidence="4 6" id="KW-1133">Transmembrane helix</keyword>
<organism evidence="7 8">
    <name type="scientific">Peptoanaerobacter stomatis</name>
    <dbReference type="NCBI Taxonomy" id="796937"/>
    <lineage>
        <taxon>Bacteria</taxon>
        <taxon>Bacillati</taxon>
        <taxon>Bacillota</taxon>
        <taxon>Clostridia</taxon>
        <taxon>Peptostreptococcales</taxon>
        <taxon>Filifactoraceae</taxon>
        <taxon>Peptoanaerobacter</taxon>
    </lineage>
</organism>
<keyword evidence="6" id="KW-0046">Antibiotic resistance</keyword>
<evidence type="ECO:0000256" key="1">
    <source>
        <dbReference type="ARBA" id="ARBA00004651"/>
    </source>
</evidence>
<evidence type="ECO:0000256" key="3">
    <source>
        <dbReference type="ARBA" id="ARBA00022692"/>
    </source>
</evidence>
<dbReference type="EMBL" id="AFZE01000001">
    <property type="protein sequence ID" value="EHL16778.1"/>
    <property type="molecule type" value="Genomic_DNA"/>
</dbReference>
<dbReference type="EC" id="2.3.2.3" evidence="6"/>
<feature type="transmembrane region" description="Helical" evidence="6">
    <location>
        <begin position="122"/>
        <end position="147"/>
    </location>
</feature>
<evidence type="ECO:0000256" key="5">
    <source>
        <dbReference type="ARBA" id="ARBA00023136"/>
    </source>
</evidence>
<name>G9WXD1_9FIRM</name>
<keyword evidence="5 6" id="KW-0472">Membrane</keyword>
<feature type="transmembrane region" description="Helical" evidence="6">
    <location>
        <begin position="263"/>
        <end position="281"/>
    </location>
</feature>
<dbReference type="Pfam" id="PF03706">
    <property type="entry name" value="LPG_synthase_TM"/>
    <property type="match status" value="1"/>
</dbReference>
<dbReference type="NCBIfam" id="TIGR00374">
    <property type="entry name" value="flippase-like domain"/>
    <property type="match status" value="1"/>
</dbReference>
<dbReference type="GO" id="GO:0005886">
    <property type="term" value="C:plasma membrane"/>
    <property type="evidence" value="ECO:0007669"/>
    <property type="project" value="UniProtKB-SubCell"/>
</dbReference>
<keyword evidence="2" id="KW-1003">Cell membrane</keyword>
<comment type="catalytic activity">
    <reaction evidence="6">
        <text>L-lysyl-tRNA(Lys) + a 1,2-diacyl-sn-glycero-3-phospho-(1'-sn-glycerol) = a 1,2-diacyl-sn-glycero-3-phospho-1'-(3'-O-L-lysyl)-sn-glycerol + tRNA(Lys)</text>
        <dbReference type="Rhea" id="RHEA:10668"/>
        <dbReference type="Rhea" id="RHEA-COMP:9696"/>
        <dbReference type="Rhea" id="RHEA-COMP:9697"/>
        <dbReference type="ChEBI" id="CHEBI:64716"/>
        <dbReference type="ChEBI" id="CHEBI:75792"/>
        <dbReference type="ChEBI" id="CHEBI:78442"/>
        <dbReference type="ChEBI" id="CHEBI:78529"/>
        <dbReference type="EC" id="2.3.2.3"/>
    </reaction>
</comment>
<dbReference type="AlphaFoldDB" id="G9WXD1"/>
<dbReference type="RefSeq" id="WP_009524257.1">
    <property type="nucleotide sequence ID" value="NZ_JBQMYZ010000026.1"/>
</dbReference>
<keyword evidence="6" id="KW-0443">Lipid metabolism</keyword>
<dbReference type="HOGENOM" id="CLU_039146_0_1_9"/>
<comment type="caution">
    <text evidence="7">The sequence shown here is derived from an EMBL/GenBank/DDBJ whole genome shotgun (WGS) entry which is preliminary data.</text>
</comment>
<gene>
    <name evidence="6" type="primary">mprF</name>
    <name evidence="7" type="ORF">HMPREF9629_00020</name>
</gene>
<evidence type="ECO:0000313" key="8">
    <source>
        <dbReference type="Proteomes" id="UP000006437"/>
    </source>
</evidence>
<evidence type="ECO:0000256" key="4">
    <source>
        <dbReference type="ARBA" id="ARBA00022989"/>
    </source>
</evidence>
<comment type="similarity">
    <text evidence="6">Belongs to the LPG synthase family.</text>
</comment>
<dbReference type="GO" id="GO:0006629">
    <property type="term" value="P:lipid metabolic process"/>
    <property type="evidence" value="ECO:0007669"/>
    <property type="project" value="UniProtKB-KW"/>
</dbReference>
<accession>G9WXD1</accession>
<feature type="transmembrane region" description="Helical" evidence="6">
    <location>
        <begin position="159"/>
        <end position="180"/>
    </location>
</feature>
<comment type="function">
    <text evidence="6">Catalyzes the transfer of a lysyl group from L-lysyl-tRNA(Lys) to membrane-bound phosphatidylglycerol (PG), which produces lysylphosphatidylglycerol (LPG), a major component of the bacterial membrane with a positive net charge. LPG synthesis contributes to bacterial virulence as it is involved in the resistance mechanism against cationic antimicrobial peptides (CAMP) produces by the host's immune system (defensins, cathelicidins) and by the competing microorganisms.</text>
</comment>
<comment type="subcellular location">
    <subcellularLocation>
        <location evidence="1 6">Cell membrane</location>
        <topology evidence="1 6">Multi-pass membrane protein</topology>
    </subcellularLocation>
</comment>
<dbReference type="PATRIC" id="fig|796937.3.peg.21"/>
<proteinExistence type="inferred from homology"/>
<dbReference type="PANTHER" id="PTHR39087:SF2">
    <property type="entry name" value="UPF0104 MEMBRANE PROTEIN MJ1595"/>
    <property type="match status" value="1"/>
</dbReference>
<feature type="transmembrane region" description="Helical" evidence="6">
    <location>
        <begin position="12"/>
        <end position="28"/>
    </location>
</feature>
<protein>
    <recommendedName>
        <fullName evidence="6">Phosphatidylglycerol lysyltransferase</fullName>
        <ecNumber evidence="6">2.3.2.3</ecNumber>
    </recommendedName>
    <alternativeName>
        <fullName evidence="6">Lysylphosphatidylglycerol synthase</fullName>
    </alternativeName>
</protein>
<evidence type="ECO:0000313" key="7">
    <source>
        <dbReference type="EMBL" id="EHL16778.1"/>
    </source>
</evidence>
<keyword evidence="3 6" id="KW-0812">Transmembrane</keyword>
<dbReference type="Proteomes" id="UP000006437">
    <property type="component" value="Unassembled WGS sequence"/>
</dbReference>
<feature type="transmembrane region" description="Helical" evidence="6">
    <location>
        <begin position="319"/>
        <end position="339"/>
    </location>
</feature>
<evidence type="ECO:0000256" key="6">
    <source>
        <dbReference type="RuleBase" id="RU363042"/>
    </source>
</evidence>
<feature type="transmembrane region" description="Helical" evidence="6">
    <location>
        <begin position="48"/>
        <end position="66"/>
    </location>
</feature>
<evidence type="ECO:0000256" key="2">
    <source>
        <dbReference type="ARBA" id="ARBA00022475"/>
    </source>
</evidence>
<dbReference type="PANTHER" id="PTHR39087">
    <property type="entry name" value="UPF0104 MEMBRANE PROTEIN MJ1595"/>
    <property type="match status" value="1"/>
</dbReference>
<dbReference type="GO" id="GO:0046677">
    <property type="term" value="P:response to antibiotic"/>
    <property type="evidence" value="ECO:0007669"/>
    <property type="project" value="UniProtKB-KW"/>
</dbReference>
<keyword evidence="6" id="KW-0808">Transferase</keyword>
<sequence length="349" mass="40090">MNNKIIKNVPRNIIIMALLIFITFKYLITGFTSKDIFKAIKNADGKLLVFSIVLSIIYILCEAFNTKNMLNSYGYKTDILRTARYAFSGYFFSGLTPSATGGQPMQVLIMKKDNIKISHSSLILMIELCVYQFVTVIMAVIGFYYNYDYIFSKKGLNVWIIYLGIFINLLIFLFIVFAIFSERFIKFIRRIAFFAINKLPLSEKDDKKNIINKGLDDYRNSSIFIKKNKKLVSIILLTTTIQVTVLYTISYIVYRSLGFNNLAYYRIIFLQALAYVSVSSLPLPGAIGVSEKLFQFLFLSVYSKDVITDALVLTRGANFYVLFAISALIFFVSFGEYIFKQKKEEVKNV</sequence>
<dbReference type="GO" id="GO:0050071">
    <property type="term" value="F:phosphatidylglycerol lysyltransferase activity"/>
    <property type="evidence" value="ECO:0007669"/>
    <property type="project" value="UniProtKB-EC"/>
</dbReference>
<reference evidence="7 8" key="1">
    <citation type="submission" date="2011-08" db="EMBL/GenBank/DDBJ databases">
        <title>The Genome Sequence of Eubacteriaceae bacterium ACC19a.</title>
        <authorList>
            <consortium name="The Broad Institute Genome Sequencing Platform"/>
            <person name="Earl A."/>
            <person name="Ward D."/>
            <person name="Feldgarden M."/>
            <person name="Gevers D."/>
            <person name="Sizova M."/>
            <person name="Hazen A."/>
            <person name="Epstein S."/>
            <person name="Young S.K."/>
            <person name="Zeng Q."/>
            <person name="Gargeya S."/>
            <person name="Fitzgerald M."/>
            <person name="Haas B."/>
            <person name="Abouelleil A."/>
            <person name="Alvarado L."/>
            <person name="Arachchi H.M."/>
            <person name="Berlin A."/>
            <person name="Brown A."/>
            <person name="Chapman S.B."/>
            <person name="Chen Z."/>
            <person name="Dunbar C."/>
            <person name="Freedman E."/>
            <person name="Gearin G."/>
            <person name="Gellesch M."/>
            <person name="Goldberg J."/>
            <person name="Griggs A."/>
            <person name="Gujja S."/>
            <person name="Heiman D."/>
            <person name="Howarth C."/>
            <person name="Larson L."/>
            <person name="Lui A."/>
            <person name="MacDonald P.J.P."/>
            <person name="Montmayeur A."/>
            <person name="Murphy C."/>
            <person name="Neiman D."/>
            <person name="Pearson M."/>
            <person name="Priest M."/>
            <person name="Roberts A."/>
            <person name="Saif S."/>
            <person name="Shea T."/>
            <person name="Shenoy N."/>
            <person name="Sisk P."/>
            <person name="Stolte C."/>
            <person name="Sykes S."/>
            <person name="Wortman J."/>
            <person name="Nusbaum C."/>
            <person name="Birren B."/>
        </authorList>
    </citation>
    <scope>NUCLEOTIDE SEQUENCE [LARGE SCALE GENOMIC DNA]</scope>
    <source>
        <strain evidence="7 8">ACC19a</strain>
    </source>
</reference>
<feature type="transmembrane region" description="Helical" evidence="6">
    <location>
        <begin position="231"/>
        <end position="257"/>
    </location>
</feature>
<dbReference type="InterPro" id="IPR022791">
    <property type="entry name" value="L-PG_synthase/AglD"/>
</dbReference>